<accession>A0A6A6HGA2</accession>
<feature type="region of interest" description="Disordered" evidence="1">
    <location>
        <begin position="1"/>
        <end position="23"/>
    </location>
</feature>
<protein>
    <submittedName>
        <fullName evidence="2">Uncharacterized protein</fullName>
    </submittedName>
</protein>
<dbReference type="Proteomes" id="UP000800092">
    <property type="component" value="Unassembled WGS sequence"/>
</dbReference>
<dbReference type="AlphaFoldDB" id="A0A6A6HGA2"/>
<evidence type="ECO:0000256" key="1">
    <source>
        <dbReference type="SAM" id="MobiDB-lite"/>
    </source>
</evidence>
<evidence type="ECO:0000313" key="3">
    <source>
        <dbReference type="Proteomes" id="UP000800092"/>
    </source>
</evidence>
<keyword evidence="3" id="KW-1185">Reference proteome</keyword>
<proteinExistence type="predicted"/>
<feature type="compositionally biased region" description="Polar residues" evidence="1">
    <location>
        <begin position="1"/>
        <end position="21"/>
    </location>
</feature>
<dbReference type="EMBL" id="ML991785">
    <property type="protein sequence ID" value="KAF2236490.1"/>
    <property type="molecule type" value="Genomic_DNA"/>
</dbReference>
<evidence type="ECO:0000313" key="2">
    <source>
        <dbReference type="EMBL" id="KAF2236490.1"/>
    </source>
</evidence>
<gene>
    <name evidence="2" type="ORF">EV356DRAFT_73449</name>
</gene>
<sequence>MISNLASRSSPYKTESNSREQAASLLPPHRGHILDILPLPIKFLLGDINAYKPANSSCHQICRATESSSRPLRFAMIDSPEQILLGQRTQHAPSPGQTSIGVTSITVQLRLAQGLPSLSHSDYQIAQLMPPHTSQQLDRHKARTQCLKVRTSMSQC</sequence>
<name>A0A6A6HGA2_VIRVR</name>
<reference evidence="2" key="1">
    <citation type="journal article" date="2020" name="Stud. Mycol.">
        <title>101 Dothideomycetes genomes: a test case for predicting lifestyles and emergence of pathogens.</title>
        <authorList>
            <person name="Haridas S."/>
            <person name="Albert R."/>
            <person name="Binder M."/>
            <person name="Bloem J."/>
            <person name="Labutti K."/>
            <person name="Salamov A."/>
            <person name="Andreopoulos B."/>
            <person name="Baker S."/>
            <person name="Barry K."/>
            <person name="Bills G."/>
            <person name="Bluhm B."/>
            <person name="Cannon C."/>
            <person name="Castanera R."/>
            <person name="Culley D."/>
            <person name="Daum C."/>
            <person name="Ezra D."/>
            <person name="Gonzalez J."/>
            <person name="Henrissat B."/>
            <person name="Kuo A."/>
            <person name="Liang C."/>
            <person name="Lipzen A."/>
            <person name="Lutzoni F."/>
            <person name="Magnuson J."/>
            <person name="Mondo S."/>
            <person name="Nolan M."/>
            <person name="Ohm R."/>
            <person name="Pangilinan J."/>
            <person name="Park H.-J."/>
            <person name="Ramirez L."/>
            <person name="Alfaro M."/>
            <person name="Sun H."/>
            <person name="Tritt A."/>
            <person name="Yoshinaga Y."/>
            <person name="Zwiers L.-H."/>
            <person name="Turgeon B."/>
            <person name="Goodwin S."/>
            <person name="Spatafora J."/>
            <person name="Crous P."/>
            <person name="Grigoriev I."/>
        </authorList>
    </citation>
    <scope>NUCLEOTIDE SEQUENCE</scope>
    <source>
        <strain evidence="2">Tuck. ex Michener</strain>
    </source>
</reference>
<organism evidence="2 3">
    <name type="scientific">Viridothelium virens</name>
    <name type="common">Speckled blister lichen</name>
    <name type="synonym">Trypethelium virens</name>
    <dbReference type="NCBI Taxonomy" id="1048519"/>
    <lineage>
        <taxon>Eukaryota</taxon>
        <taxon>Fungi</taxon>
        <taxon>Dikarya</taxon>
        <taxon>Ascomycota</taxon>
        <taxon>Pezizomycotina</taxon>
        <taxon>Dothideomycetes</taxon>
        <taxon>Dothideomycetes incertae sedis</taxon>
        <taxon>Trypetheliales</taxon>
        <taxon>Trypetheliaceae</taxon>
        <taxon>Viridothelium</taxon>
    </lineage>
</organism>